<evidence type="ECO:0000313" key="3">
    <source>
        <dbReference type="Proteomes" id="UP000824504"/>
    </source>
</evidence>
<feature type="compositionally biased region" description="Acidic residues" evidence="1">
    <location>
        <begin position="184"/>
        <end position="195"/>
    </location>
</feature>
<feature type="compositionally biased region" description="Low complexity" evidence="1">
    <location>
        <begin position="196"/>
        <end position="207"/>
    </location>
</feature>
<evidence type="ECO:0008006" key="4">
    <source>
        <dbReference type="Google" id="ProtNLM"/>
    </source>
</evidence>
<gene>
    <name evidence="2" type="ORF">KDB89_03750</name>
</gene>
<feature type="region of interest" description="Disordered" evidence="1">
    <location>
        <begin position="145"/>
        <end position="229"/>
    </location>
</feature>
<organism evidence="2 3">
    <name type="scientific">Tessaracoccus palaemonis</name>
    <dbReference type="NCBI Taxonomy" id="2829499"/>
    <lineage>
        <taxon>Bacteria</taxon>
        <taxon>Bacillati</taxon>
        <taxon>Actinomycetota</taxon>
        <taxon>Actinomycetes</taxon>
        <taxon>Propionibacteriales</taxon>
        <taxon>Propionibacteriaceae</taxon>
        <taxon>Tessaracoccus</taxon>
    </lineage>
</organism>
<protein>
    <recommendedName>
        <fullName evidence="4">Tetratricopeptide repeat protein</fullName>
    </recommendedName>
</protein>
<keyword evidence="3" id="KW-1185">Reference proteome</keyword>
<accession>A0ABX8SJR2</accession>
<name>A0ABX8SJR2_9ACTN</name>
<proteinExistence type="predicted"/>
<reference evidence="2 3" key="1">
    <citation type="submission" date="2021-07" db="EMBL/GenBank/DDBJ databases">
        <title>complete genome sequencing of Tessaracoccus sp.J1M15.</title>
        <authorList>
            <person name="Bae J.-W."/>
            <person name="Kim D.-y."/>
        </authorList>
    </citation>
    <scope>NUCLEOTIDE SEQUENCE [LARGE SCALE GENOMIC DNA]</scope>
    <source>
        <strain evidence="2 3">J1M15</strain>
    </source>
</reference>
<feature type="compositionally biased region" description="Basic and acidic residues" evidence="1">
    <location>
        <begin position="208"/>
        <end position="229"/>
    </location>
</feature>
<evidence type="ECO:0000256" key="1">
    <source>
        <dbReference type="SAM" id="MobiDB-lite"/>
    </source>
</evidence>
<dbReference type="Proteomes" id="UP000824504">
    <property type="component" value="Chromosome"/>
</dbReference>
<sequence>MRTRRQVLARRWLVATTLPAIALLCAAAVLGFQLAAVQVGLARTDRGDHAGAAEAFAAAETLPVVDSWVPAFDRGTAQYRLRQWDAAADSFERAMGRAPVGVQCRVLLNWAWSLEAGADQLADTDKAGSYARLTQAQLILSTAPCGEEATGSEGDDAPSGDLQDQLDDTSNRLSEKSGQTQPDTEADDETDDSDNSEQLADRQQQAEQQRRQVEDRTGEQTTDDGQKTW</sequence>
<evidence type="ECO:0000313" key="2">
    <source>
        <dbReference type="EMBL" id="QXT63601.1"/>
    </source>
</evidence>
<dbReference type="RefSeq" id="WP_219083529.1">
    <property type="nucleotide sequence ID" value="NZ_CP079216.1"/>
</dbReference>
<dbReference type="EMBL" id="CP079216">
    <property type="protein sequence ID" value="QXT63601.1"/>
    <property type="molecule type" value="Genomic_DNA"/>
</dbReference>